<dbReference type="PANTHER" id="PTHR36507">
    <property type="entry name" value="BLL1555 PROTEIN"/>
    <property type="match status" value="1"/>
</dbReference>
<accession>A0A1G2LSY4</accession>
<organism evidence="3 4">
    <name type="scientific">Candidatus Sungbacteria bacterium RIFCSPLOWO2_12_FULL_41_11</name>
    <dbReference type="NCBI Taxonomy" id="1802286"/>
    <lineage>
        <taxon>Bacteria</taxon>
        <taxon>Candidatus Sungiibacteriota</taxon>
    </lineage>
</organism>
<dbReference type="InterPro" id="IPR008972">
    <property type="entry name" value="Cupredoxin"/>
</dbReference>
<evidence type="ECO:0000256" key="1">
    <source>
        <dbReference type="SAM" id="Coils"/>
    </source>
</evidence>
<reference evidence="3 4" key="1">
    <citation type="journal article" date="2016" name="Nat. Commun.">
        <title>Thousands of microbial genomes shed light on interconnected biogeochemical processes in an aquifer system.</title>
        <authorList>
            <person name="Anantharaman K."/>
            <person name="Brown C.T."/>
            <person name="Hug L.A."/>
            <person name="Sharon I."/>
            <person name="Castelle C.J."/>
            <person name="Probst A.J."/>
            <person name="Thomas B.C."/>
            <person name="Singh A."/>
            <person name="Wilkins M.J."/>
            <person name="Karaoz U."/>
            <person name="Brodie E.L."/>
            <person name="Williams K.H."/>
            <person name="Hubbard S.S."/>
            <person name="Banfield J.F."/>
        </authorList>
    </citation>
    <scope>NUCLEOTIDE SEQUENCE [LARGE SCALE GENOMIC DNA]</scope>
</reference>
<proteinExistence type="predicted"/>
<dbReference type="EMBL" id="MHQY01000003">
    <property type="protein sequence ID" value="OHA14758.1"/>
    <property type="molecule type" value="Genomic_DNA"/>
</dbReference>
<name>A0A1G2LSY4_9BACT</name>
<dbReference type="SUPFAM" id="SSF49503">
    <property type="entry name" value="Cupredoxins"/>
    <property type="match status" value="1"/>
</dbReference>
<evidence type="ECO:0008006" key="5">
    <source>
        <dbReference type="Google" id="ProtNLM"/>
    </source>
</evidence>
<dbReference type="Gene3D" id="2.60.40.420">
    <property type="entry name" value="Cupredoxins - blue copper proteins"/>
    <property type="match status" value="1"/>
</dbReference>
<dbReference type="AlphaFoldDB" id="A0A1G2LSY4"/>
<keyword evidence="2" id="KW-0472">Membrane</keyword>
<comment type="caution">
    <text evidence="3">The sequence shown here is derived from an EMBL/GenBank/DDBJ whole genome shotgun (WGS) entry which is preliminary data.</text>
</comment>
<keyword evidence="2" id="KW-1133">Transmembrane helix</keyword>
<evidence type="ECO:0000256" key="2">
    <source>
        <dbReference type="SAM" id="Phobius"/>
    </source>
</evidence>
<evidence type="ECO:0000313" key="4">
    <source>
        <dbReference type="Proteomes" id="UP000177171"/>
    </source>
</evidence>
<feature type="transmembrane region" description="Helical" evidence="2">
    <location>
        <begin position="6"/>
        <end position="28"/>
    </location>
</feature>
<sequence length="313" mass="35057">MKTNKGIAFPVILVILALLGVGGGVGYTQIKKIAEKRRVKFEEEQKIVKEKEMKEAGERAEKEKMEMEKKRAFEEKELRERIFAKAQVVDLKDMVRGKSTGKAWLALYEGKTYHRIKSAGLSKLEGTSFYEGWLIKDAKKDDFFSTGKMELQENGDGILEFVTEGDKTFYRTAVLTSEPNDGNPKPDKHIQEGVFSSKLKNSDFVVVLKEITEGKDIGPSSASTKNIEITSSGFSPATLDIKVGDTVIFTNRDSVQHWPASEVHPSHLLCAGFDSLKGLNKGETYNFTFKEAKECPMHDHLNPSLKGKIKVMQ</sequence>
<evidence type="ECO:0000313" key="3">
    <source>
        <dbReference type="EMBL" id="OHA14758.1"/>
    </source>
</evidence>
<keyword evidence="1" id="KW-0175">Coiled coil</keyword>
<keyword evidence="2" id="KW-0812">Transmembrane</keyword>
<dbReference type="Proteomes" id="UP000177171">
    <property type="component" value="Unassembled WGS sequence"/>
</dbReference>
<gene>
    <name evidence="3" type="ORF">A3G49_03440</name>
</gene>
<dbReference type="InterPro" id="IPR052721">
    <property type="entry name" value="ET_Amicyanin"/>
</dbReference>
<feature type="coiled-coil region" evidence="1">
    <location>
        <begin position="50"/>
        <end position="77"/>
    </location>
</feature>
<protein>
    <recommendedName>
        <fullName evidence="5">EfeO-type cupredoxin-like domain-containing protein</fullName>
    </recommendedName>
</protein>
<dbReference type="PANTHER" id="PTHR36507:SF1">
    <property type="entry name" value="BLL1555 PROTEIN"/>
    <property type="match status" value="1"/>
</dbReference>